<comment type="function">
    <text evidence="3">Required for maturation of 30S ribosomal subunits.</text>
</comment>
<sequence>MMREKVAELLENALEENKSLFLIDLNISEDNQIRVILDGDKGVTVEDCIAVSRAIEHNLDREEYDFSLEVMSAGVSEPLTLPRQYKKNIGRNLKLKIKNDEKIEGELISANEENCTLTWSAREPKPVGKGKVTVQKEATVPYKDIMEAKVMITF</sequence>
<dbReference type="GO" id="GO:0006412">
    <property type="term" value="P:translation"/>
    <property type="evidence" value="ECO:0007669"/>
    <property type="project" value="TreeGrafter"/>
</dbReference>
<dbReference type="Pfam" id="PF17384">
    <property type="entry name" value="DUF150_C"/>
    <property type="match status" value="1"/>
</dbReference>
<keyword evidence="1 3" id="KW-0963">Cytoplasm</keyword>
<feature type="domain" description="Ribosome maturation factor RimP C-terminal" evidence="5">
    <location>
        <begin position="79"/>
        <end position="154"/>
    </location>
</feature>
<dbReference type="PANTHER" id="PTHR33867">
    <property type="entry name" value="RIBOSOME MATURATION FACTOR RIMP"/>
    <property type="match status" value="1"/>
</dbReference>
<evidence type="ECO:0000313" key="6">
    <source>
        <dbReference type="EMBL" id="OAD91831.1"/>
    </source>
</evidence>
<dbReference type="InterPro" id="IPR028989">
    <property type="entry name" value="RimP_N"/>
</dbReference>
<dbReference type="EMBL" id="LXIE01000010">
    <property type="protein sequence ID" value="OAD91831.1"/>
    <property type="molecule type" value="Genomic_DNA"/>
</dbReference>
<dbReference type="Proteomes" id="UP000077552">
    <property type="component" value="Unassembled WGS sequence"/>
</dbReference>
<dbReference type="InterPro" id="IPR028998">
    <property type="entry name" value="RimP_C"/>
</dbReference>
<dbReference type="Gene3D" id="3.30.300.70">
    <property type="entry name" value="RimP-like superfamily, N-terminal"/>
    <property type="match status" value="1"/>
</dbReference>
<dbReference type="GO" id="GO:0000028">
    <property type="term" value="P:ribosomal small subunit assembly"/>
    <property type="evidence" value="ECO:0007669"/>
    <property type="project" value="TreeGrafter"/>
</dbReference>
<reference evidence="6 7" key="1">
    <citation type="submission" date="2016-05" db="EMBL/GenBank/DDBJ databases">
        <title>Genome sequencing of Vitellibacter soesokkakensis RSSK-12.</title>
        <authorList>
            <person name="Thevarajoo S."/>
            <person name="Selvaratnam C."/>
            <person name="Goh K.M."/>
            <person name="Chan K.-G."/>
            <person name="Chong C.S."/>
        </authorList>
    </citation>
    <scope>NUCLEOTIDE SEQUENCE [LARGE SCALE GENOMIC DNA]</scope>
    <source>
        <strain evidence="6 7">RSSK-12</strain>
    </source>
</reference>
<proteinExistence type="inferred from homology"/>
<dbReference type="HAMAP" id="MF_01077">
    <property type="entry name" value="RimP"/>
    <property type="match status" value="1"/>
</dbReference>
<feature type="domain" description="Ribosome maturation factor RimP N-terminal" evidence="4">
    <location>
        <begin position="20"/>
        <end position="75"/>
    </location>
</feature>
<dbReference type="GO" id="GO:0005829">
    <property type="term" value="C:cytosol"/>
    <property type="evidence" value="ECO:0007669"/>
    <property type="project" value="TreeGrafter"/>
</dbReference>
<gene>
    <name evidence="3" type="primary">rimP</name>
    <name evidence="6" type="ORF">A7A78_11330</name>
</gene>
<evidence type="ECO:0000256" key="1">
    <source>
        <dbReference type="ARBA" id="ARBA00022490"/>
    </source>
</evidence>
<evidence type="ECO:0000259" key="4">
    <source>
        <dbReference type="Pfam" id="PF02576"/>
    </source>
</evidence>
<organism evidence="6 7">
    <name type="scientific">Aequorivita soesokkakensis</name>
    <dbReference type="NCBI Taxonomy" id="1385699"/>
    <lineage>
        <taxon>Bacteria</taxon>
        <taxon>Pseudomonadati</taxon>
        <taxon>Bacteroidota</taxon>
        <taxon>Flavobacteriia</taxon>
        <taxon>Flavobacteriales</taxon>
        <taxon>Flavobacteriaceae</taxon>
        <taxon>Aequorivita</taxon>
    </lineage>
</organism>
<keyword evidence="7" id="KW-1185">Reference proteome</keyword>
<evidence type="ECO:0000256" key="3">
    <source>
        <dbReference type="HAMAP-Rule" id="MF_01077"/>
    </source>
</evidence>
<dbReference type="SUPFAM" id="SSF75420">
    <property type="entry name" value="YhbC-like, N-terminal domain"/>
    <property type="match status" value="1"/>
</dbReference>
<keyword evidence="2 3" id="KW-0690">Ribosome biogenesis</keyword>
<dbReference type="RefSeq" id="WP_068761464.1">
    <property type="nucleotide sequence ID" value="NZ_LXIE01000010.1"/>
</dbReference>
<dbReference type="PANTHER" id="PTHR33867:SF1">
    <property type="entry name" value="RIBOSOME MATURATION FACTOR RIMP"/>
    <property type="match status" value="1"/>
</dbReference>
<dbReference type="STRING" id="1385699.A7A78_11330"/>
<protein>
    <recommendedName>
        <fullName evidence="3">Ribosome maturation factor RimP</fullName>
    </recommendedName>
</protein>
<comment type="subcellular location">
    <subcellularLocation>
        <location evidence="3">Cytoplasm</location>
    </subcellularLocation>
</comment>
<dbReference type="InterPro" id="IPR003728">
    <property type="entry name" value="Ribosome_maturation_RimP"/>
</dbReference>
<comment type="caution">
    <text evidence="6">The sequence shown here is derived from an EMBL/GenBank/DDBJ whole genome shotgun (WGS) entry which is preliminary data.</text>
</comment>
<evidence type="ECO:0000256" key="2">
    <source>
        <dbReference type="ARBA" id="ARBA00022517"/>
    </source>
</evidence>
<dbReference type="InterPro" id="IPR035956">
    <property type="entry name" value="RimP_N_sf"/>
</dbReference>
<dbReference type="NCBIfam" id="NF002531">
    <property type="entry name" value="PRK02001.1"/>
    <property type="match status" value="1"/>
</dbReference>
<name>A0A1A9LGF3_9FLAO</name>
<dbReference type="OrthoDB" id="9789702at2"/>
<dbReference type="Pfam" id="PF02576">
    <property type="entry name" value="RimP_N"/>
    <property type="match status" value="1"/>
</dbReference>
<dbReference type="CDD" id="cd01734">
    <property type="entry name" value="YlxS_C"/>
    <property type="match status" value="1"/>
</dbReference>
<accession>A0A1A9LGF3</accession>
<evidence type="ECO:0000259" key="5">
    <source>
        <dbReference type="Pfam" id="PF17384"/>
    </source>
</evidence>
<dbReference type="AlphaFoldDB" id="A0A1A9LGF3"/>
<comment type="similarity">
    <text evidence="3">Belongs to the RimP family.</text>
</comment>
<evidence type="ECO:0000313" key="7">
    <source>
        <dbReference type="Proteomes" id="UP000077552"/>
    </source>
</evidence>